<name>A0AAD9LJT3_9STRA</name>
<keyword evidence="8" id="KW-1185">Reference proteome</keyword>
<dbReference type="CDD" id="cd00065">
    <property type="entry name" value="FYVE_like_SF"/>
    <property type="match status" value="1"/>
</dbReference>
<dbReference type="SMART" id="SM00064">
    <property type="entry name" value="FYVE"/>
    <property type="match status" value="1"/>
</dbReference>
<dbReference type="Pfam" id="PF01363">
    <property type="entry name" value="FYVE"/>
    <property type="match status" value="1"/>
</dbReference>
<dbReference type="Gene3D" id="3.30.40.10">
    <property type="entry name" value="Zinc/RING finger domain, C3HC4 (zinc finger)"/>
    <property type="match status" value="1"/>
</dbReference>
<dbReference type="PANTHER" id="PTHR43102:SF2">
    <property type="entry name" value="GAF DOMAIN-CONTAINING PROTEIN"/>
    <property type="match status" value="1"/>
</dbReference>
<dbReference type="GO" id="GO:0008270">
    <property type="term" value="F:zinc ion binding"/>
    <property type="evidence" value="ECO:0007669"/>
    <property type="project" value="UniProtKB-KW"/>
</dbReference>
<protein>
    <recommendedName>
        <fullName evidence="6">FYVE-type domain-containing protein</fullName>
    </recommendedName>
</protein>
<dbReference type="Proteomes" id="UP001259832">
    <property type="component" value="Unassembled WGS sequence"/>
</dbReference>
<evidence type="ECO:0000256" key="2">
    <source>
        <dbReference type="ARBA" id="ARBA00022771"/>
    </source>
</evidence>
<dbReference type="InterPro" id="IPR000306">
    <property type="entry name" value="Znf_FYVE"/>
</dbReference>
<evidence type="ECO:0000313" key="8">
    <source>
        <dbReference type="Proteomes" id="UP001259832"/>
    </source>
</evidence>
<evidence type="ECO:0000259" key="6">
    <source>
        <dbReference type="PROSITE" id="PS50178"/>
    </source>
</evidence>
<dbReference type="AlphaFoldDB" id="A0AAD9LJT3"/>
<dbReference type="EMBL" id="JASMQC010000017">
    <property type="protein sequence ID" value="KAK1938856.1"/>
    <property type="molecule type" value="Genomic_DNA"/>
</dbReference>
<dbReference type="InterPro" id="IPR013083">
    <property type="entry name" value="Znf_RING/FYVE/PHD"/>
</dbReference>
<feature type="compositionally biased region" description="Low complexity" evidence="5">
    <location>
        <begin position="14"/>
        <end position="30"/>
    </location>
</feature>
<sequence length="695" mass="77140">MRSVLLHLDKQSKKPPSSSQTTKSGLSSWSDGEPPAPPLPVSIALRGLMAEAEALHDRVDFVTFINIAESPRLQTQWKRVEQSSAFTLLKRQDEVLALARLDASVEEVVSALGATTDELHTATMKSLYGDTFISGSVAYVHRPKTYEDNAVYQQLTVKTSSFVHSGFFGKNEQWCYAETLRRNPEDRSFKLTQSSLPVNEAQSLPAHQALNDNKRRVAQLRDVTAALLVERVTEGPRLRVTFHALHQPVKRADDVPVVSRKAAQARLLRLTRSTSEISQLIRRRRFGAQVFADHSAFDVKNSHCTCCTKKFKLFTARARCYLCGYYVCESCSSSEKMETYNGRLASIIVCTRCVKSVIACDYEQMLTVRPGPECVLPDSPSSSEVSSFADTDSSCQKLGEMLTQVVEDDSDEASSARRRAAFLVLEQLLLCEQQEAQVLADKNAILLHEATDPSEMAKRVLDISTCPKELEACKFASAESRPYPMISALVGDQEVKESIVYPIPGNEDVRLAAIEHFCLHDITNVPELNMLCTLAAAEMNCPHSVFTLVEKDVVTLLATNDPENWDVGSGNPREQTFCQHFVMDDKPLLVRHAESDMRFYHIAPVVLRSLRFYAGFPVSVTSVKGSGTEKIVVGALCCLDAKPHEMTRAQYWRLTKLAEAASEVLERHAKEYISSNKSCARDCQKSAAKGNAAVA</sequence>
<dbReference type="InterPro" id="IPR011011">
    <property type="entry name" value="Znf_FYVE_PHD"/>
</dbReference>
<dbReference type="InterPro" id="IPR017455">
    <property type="entry name" value="Znf_FYVE-rel"/>
</dbReference>
<dbReference type="SUPFAM" id="SSF57903">
    <property type="entry name" value="FYVE/PHD zinc finger"/>
    <property type="match status" value="1"/>
</dbReference>
<feature type="region of interest" description="Disordered" evidence="5">
    <location>
        <begin position="1"/>
        <end position="35"/>
    </location>
</feature>
<accession>A0AAD9LJT3</accession>
<dbReference type="Gene3D" id="3.30.450.40">
    <property type="match status" value="1"/>
</dbReference>
<evidence type="ECO:0000256" key="5">
    <source>
        <dbReference type="SAM" id="MobiDB-lite"/>
    </source>
</evidence>
<evidence type="ECO:0000313" key="7">
    <source>
        <dbReference type="EMBL" id="KAK1938856.1"/>
    </source>
</evidence>
<evidence type="ECO:0000256" key="4">
    <source>
        <dbReference type="PROSITE-ProRule" id="PRU00091"/>
    </source>
</evidence>
<comment type="caution">
    <text evidence="7">The sequence shown here is derived from an EMBL/GenBank/DDBJ whole genome shotgun (WGS) entry which is preliminary data.</text>
</comment>
<evidence type="ECO:0000256" key="1">
    <source>
        <dbReference type="ARBA" id="ARBA00022723"/>
    </source>
</evidence>
<gene>
    <name evidence="7" type="ORF">P3T76_008931</name>
</gene>
<reference evidence="7" key="1">
    <citation type="submission" date="2023-08" db="EMBL/GenBank/DDBJ databases">
        <title>Reference Genome Resource for the Citrus Pathogen Phytophthora citrophthora.</title>
        <authorList>
            <person name="Moller H."/>
            <person name="Coetzee B."/>
            <person name="Rose L.J."/>
            <person name="Van Niekerk J.M."/>
        </authorList>
    </citation>
    <scope>NUCLEOTIDE SEQUENCE</scope>
    <source>
        <strain evidence="7">STE-U-9442</strain>
    </source>
</reference>
<keyword evidence="1" id="KW-0479">Metal-binding</keyword>
<dbReference type="PANTHER" id="PTHR43102">
    <property type="entry name" value="SLR1143 PROTEIN"/>
    <property type="match status" value="1"/>
</dbReference>
<feature type="domain" description="FYVE-type" evidence="6">
    <location>
        <begin position="298"/>
        <end position="358"/>
    </location>
</feature>
<evidence type="ECO:0000256" key="3">
    <source>
        <dbReference type="ARBA" id="ARBA00022833"/>
    </source>
</evidence>
<keyword evidence="3" id="KW-0862">Zinc</keyword>
<organism evidence="7 8">
    <name type="scientific">Phytophthora citrophthora</name>
    <dbReference type="NCBI Taxonomy" id="4793"/>
    <lineage>
        <taxon>Eukaryota</taxon>
        <taxon>Sar</taxon>
        <taxon>Stramenopiles</taxon>
        <taxon>Oomycota</taxon>
        <taxon>Peronosporomycetes</taxon>
        <taxon>Peronosporales</taxon>
        <taxon>Peronosporaceae</taxon>
        <taxon>Phytophthora</taxon>
    </lineage>
</organism>
<dbReference type="InterPro" id="IPR029016">
    <property type="entry name" value="GAF-like_dom_sf"/>
</dbReference>
<keyword evidence="2 4" id="KW-0863">Zinc-finger</keyword>
<dbReference type="PROSITE" id="PS50178">
    <property type="entry name" value="ZF_FYVE"/>
    <property type="match status" value="1"/>
</dbReference>
<proteinExistence type="predicted"/>
<dbReference type="SUPFAM" id="SSF55781">
    <property type="entry name" value="GAF domain-like"/>
    <property type="match status" value="1"/>
</dbReference>